<proteinExistence type="predicted"/>
<organism evidence="1">
    <name type="scientific">uncultured Mycobacteriales bacterium</name>
    <dbReference type="NCBI Taxonomy" id="581187"/>
    <lineage>
        <taxon>Bacteria</taxon>
        <taxon>Bacillati</taxon>
        <taxon>Actinomycetota</taxon>
        <taxon>Actinomycetes</taxon>
        <taxon>Mycobacteriales</taxon>
        <taxon>environmental samples</taxon>
    </lineage>
</organism>
<accession>A0A6J4JLL7</accession>
<reference evidence="1" key="1">
    <citation type="submission" date="2020-02" db="EMBL/GenBank/DDBJ databases">
        <authorList>
            <person name="Meier V. D."/>
        </authorList>
    </citation>
    <scope>NUCLEOTIDE SEQUENCE</scope>
    <source>
        <strain evidence="1">AVDCRST_MAG41</strain>
    </source>
</reference>
<protein>
    <submittedName>
        <fullName evidence="1">Uncharacterized protein</fullName>
    </submittedName>
</protein>
<gene>
    <name evidence="1" type="ORF">AVDCRST_MAG41-3675</name>
</gene>
<name>A0A6J4JLL7_9ACTN</name>
<dbReference type="EMBL" id="CADCTP010000329">
    <property type="protein sequence ID" value="CAA9281670.1"/>
    <property type="molecule type" value="Genomic_DNA"/>
</dbReference>
<evidence type="ECO:0000313" key="1">
    <source>
        <dbReference type="EMBL" id="CAA9281670.1"/>
    </source>
</evidence>
<dbReference type="AlphaFoldDB" id="A0A6J4JLL7"/>
<sequence length="85" mass="8941">MTTPVSGFEEDSVQIARDEIVGVLEAMGRQEDADRARQELPEPVDFDRDAGLLDSYGLDAQHLAGKIEGQGGLGGQGGLLEGEGV</sequence>